<reference evidence="2 3" key="1">
    <citation type="journal article" date="2017" name="Int. J. Syst. Evol. Microbiol.">
        <title>Mucilaginibacterpsychrotolerans sp. nov., isolated from peatlands.</title>
        <authorList>
            <person name="Deng Y."/>
            <person name="Shen L."/>
            <person name="Xu B."/>
            <person name="Liu Y."/>
            <person name="Gu Z."/>
            <person name="Liu H."/>
            <person name="Zhou Y."/>
        </authorList>
    </citation>
    <scope>NUCLEOTIDE SEQUENCE [LARGE SCALE GENOMIC DNA]</scope>
    <source>
        <strain evidence="2 3">NH7-4</strain>
    </source>
</reference>
<feature type="transmembrane region" description="Helical" evidence="1">
    <location>
        <begin position="65"/>
        <end position="86"/>
    </location>
</feature>
<keyword evidence="1" id="KW-1133">Transmembrane helix</keyword>
<gene>
    <name evidence="2" type="ORF">E2R66_16060</name>
</gene>
<feature type="transmembrane region" description="Helical" evidence="1">
    <location>
        <begin position="121"/>
        <end position="140"/>
    </location>
</feature>
<dbReference type="AlphaFoldDB" id="A0A4Y8SBF1"/>
<organism evidence="2 3">
    <name type="scientific">Mucilaginibacter psychrotolerans</name>
    <dbReference type="NCBI Taxonomy" id="1524096"/>
    <lineage>
        <taxon>Bacteria</taxon>
        <taxon>Pseudomonadati</taxon>
        <taxon>Bacteroidota</taxon>
        <taxon>Sphingobacteriia</taxon>
        <taxon>Sphingobacteriales</taxon>
        <taxon>Sphingobacteriaceae</taxon>
        <taxon>Mucilaginibacter</taxon>
    </lineage>
</organism>
<sequence length="220" mass="25574">MEKFFFIYLTFIAPSTALIPVVYAFINYRHLNRAFKTLLFFIIFSVVMNTTSSVMARVYHLPTLWLFHIYTPFEFAFIIAFFSEFFSKRIRYIMYGVAVAFAFFCLCNTLFFQSFKQLDGYSRSVDALILIACSMLFFAKNNNDLDHKWGDFASNWIVAGVLLYYSSSLFMFIFFNMMTLAGTIQMIIFIGYATVVAIEYVLFAIGFNKCSAQQTISTFK</sequence>
<accession>A0A4Y8SBF1</accession>
<feature type="transmembrane region" description="Helical" evidence="1">
    <location>
        <begin position="6"/>
        <end position="26"/>
    </location>
</feature>
<dbReference type="Proteomes" id="UP000297540">
    <property type="component" value="Unassembled WGS sequence"/>
</dbReference>
<keyword evidence="3" id="KW-1185">Reference proteome</keyword>
<protein>
    <submittedName>
        <fullName evidence="2">Uncharacterized protein</fullName>
    </submittedName>
</protein>
<dbReference type="EMBL" id="SOZE01000016">
    <property type="protein sequence ID" value="TFF36349.1"/>
    <property type="molecule type" value="Genomic_DNA"/>
</dbReference>
<dbReference type="OrthoDB" id="651989at2"/>
<feature type="transmembrane region" description="Helical" evidence="1">
    <location>
        <begin position="93"/>
        <end position="115"/>
    </location>
</feature>
<feature type="transmembrane region" description="Helical" evidence="1">
    <location>
        <begin position="152"/>
        <end position="175"/>
    </location>
</feature>
<feature type="transmembrane region" description="Helical" evidence="1">
    <location>
        <begin position="38"/>
        <end position="59"/>
    </location>
</feature>
<evidence type="ECO:0000313" key="3">
    <source>
        <dbReference type="Proteomes" id="UP000297540"/>
    </source>
</evidence>
<keyword evidence="1" id="KW-0812">Transmembrane</keyword>
<proteinExistence type="predicted"/>
<comment type="caution">
    <text evidence="2">The sequence shown here is derived from an EMBL/GenBank/DDBJ whole genome shotgun (WGS) entry which is preliminary data.</text>
</comment>
<evidence type="ECO:0000313" key="2">
    <source>
        <dbReference type="EMBL" id="TFF36349.1"/>
    </source>
</evidence>
<name>A0A4Y8SBF1_9SPHI</name>
<evidence type="ECO:0000256" key="1">
    <source>
        <dbReference type="SAM" id="Phobius"/>
    </source>
</evidence>
<dbReference type="RefSeq" id="WP_133232274.1">
    <property type="nucleotide sequence ID" value="NZ_SOZE01000016.1"/>
</dbReference>
<keyword evidence="1" id="KW-0472">Membrane</keyword>
<feature type="transmembrane region" description="Helical" evidence="1">
    <location>
        <begin position="187"/>
        <end position="207"/>
    </location>
</feature>